<keyword evidence="6" id="KW-0158">Chromosome</keyword>
<evidence type="ECO:0000256" key="4">
    <source>
        <dbReference type="ARBA" id="ARBA00012551"/>
    </source>
</evidence>
<keyword evidence="7" id="KW-0547">Nucleotide-binding</keyword>
<evidence type="ECO:0000256" key="20">
    <source>
        <dbReference type="SAM" id="MobiDB-lite"/>
    </source>
</evidence>
<dbReference type="Gene3D" id="3.40.50.410">
    <property type="entry name" value="von Willebrand factor, type A domain"/>
    <property type="match status" value="1"/>
</dbReference>
<keyword evidence="12" id="KW-0779">Telomere</keyword>
<evidence type="ECO:0000256" key="6">
    <source>
        <dbReference type="ARBA" id="ARBA00022454"/>
    </source>
</evidence>
<dbReference type="GeneID" id="19468293"/>
<dbReference type="EMBL" id="KE145352">
    <property type="protein sequence ID" value="EPE37082.1"/>
    <property type="molecule type" value="Genomic_DNA"/>
</dbReference>
<comment type="catalytic activity">
    <reaction evidence="19">
        <text>ATP + H2O = ADP + phosphate + H(+)</text>
        <dbReference type="Rhea" id="RHEA:13065"/>
        <dbReference type="ChEBI" id="CHEBI:15377"/>
        <dbReference type="ChEBI" id="CHEBI:15378"/>
        <dbReference type="ChEBI" id="CHEBI:30616"/>
        <dbReference type="ChEBI" id="CHEBI:43474"/>
        <dbReference type="ChEBI" id="CHEBI:456216"/>
        <dbReference type="EC" id="3.6.4.12"/>
    </reaction>
</comment>
<protein>
    <recommendedName>
        <fullName evidence="5">ATP-dependent DNA helicase II subunit 2</fullName>
        <ecNumber evidence="4">3.6.4.12</ecNumber>
    </recommendedName>
    <alternativeName>
        <fullName evidence="18">ATP-dependent DNA helicase II subunit Ku80</fullName>
    </alternativeName>
</protein>
<keyword evidence="15" id="KW-0234">DNA repair</keyword>
<feature type="compositionally biased region" description="Low complexity" evidence="20">
    <location>
        <begin position="276"/>
        <end position="292"/>
    </location>
</feature>
<evidence type="ECO:0000256" key="16">
    <source>
        <dbReference type="ARBA" id="ARBA00023242"/>
    </source>
</evidence>
<evidence type="ECO:0000256" key="3">
    <source>
        <dbReference type="ARBA" id="ARBA00007726"/>
    </source>
</evidence>
<dbReference type="Pfam" id="PF02735">
    <property type="entry name" value="Ku"/>
    <property type="match status" value="1"/>
</dbReference>
<dbReference type="GO" id="GO:0003690">
    <property type="term" value="F:double-stranded DNA binding"/>
    <property type="evidence" value="ECO:0007669"/>
    <property type="project" value="TreeGrafter"/>
</dbReference>
<dbReference type="RefSeq" id="XP_008076397.1">
    <property type="nucleotide sequence ID" value="XM_008078206.1"/>
</dbReference>
<comment type="function">
    <text evidence="17">Single-stranded DNA-dependent ATP-dependent helicase. Involved in non-homologous end joining (NHEJ) DNA double strand break repair. DNA-binding is sequence-independent but has a high affinity to nicks in double-stranded DNA and to the ends of duplex DNA. Binds to naturally occurring chromosomal ends, and therefore provides chromosomal end protection. Required also for telomere recombination to repair telomeric ends in the absence of telomerase. KU70, of the KU70/KU80 heterodimer, binds to the stem loop of TLC1, the RNA component of telomerase. Involved in telomere maintenance. Interacts with telomeric repeats and subtelomeric sequences thereby controlling telomere length and protecting against subtelomeric rearrangement. Maintains telomeric chromatin, which is involved in silencing the expression of genes located at the telomere. Required for mating-type switching.</text>
</comment>
<keyword evidence="8" id="KW-0227">DNA damage</keyword>
<evidence type="ECO:0000256" key="15">
    <source>
        <dbReference type="ARBA" id="ARBA00023204"/>
    </source>
</evidence>
<evidence type="ECO:0000256" key="7">
    <source>
        <dbReference type="ARBA" id="ARBA00022741"/>
    </source>
</evidence>
<dbReference type="HOGENOM" id="CLU_010975_1_1_1"/>
<dbReference type="Gene3D" id="2.40.290.10">
    <property type="match status" value="1"/>
</dbReference>
<dbReference type="PIRSF" id="PIRSF016570">
    <property type="entry name" value="Ku80"/>
    <property type="match status" value="1"/>
</dbReference>
<dbReference type="FunFam" id="1.10.1600.10:FF:000002">
    <property type="entry name" value="X-ray repair cross-complementing protein 5"/>
    <property type="match status" value="1"/>
</dbReference>
<dbReference type="PANTHER" id="PTHR12604">
    <property type="entry name" value="KU AUTOANTIGEN DNA HELICASE"/>
    <property type="match status" value="1"/>
</dbReference>
<dbReference type="STRING" id="1116229.S3DF80"/>
<evidence type="ECO:0000256" key="5">
    <source>
        <dbReference type="ARBA" id="ARBA00021792"/>
    </source>
</evidence>
<dbReference type="GO" id="GO:0016787">
    <property type="term" value="F:hydrolase activity"/>
    <property type="evidence" value="ECO:0007669"/>
    <property type="project" value="UniProtKB-KW"/>
</dbReference>
<reference evidence="22 23" key="1">
    <citation type="journal article" date="2013" name="BMC Genomics">
        <title>Genomics-driven discovery of the pneumocandin biosynthetic gene cluster in the fungus Glarea lozoyensis.</title>
        <authorList>
            <person name="Chen L."/>
            <person name="Yue Q."/>
            <person name="Zhang X."/>
            <person name="Xiang M."/>
            <person name="Wang C."/>
            <person name="Li S."/>
            <person name="Che Y."/>
            <person name="Ortiz-Lopez F.J."/>
            <person name="Bills G.F."/>
            <person name="Liu X."/>
            <person name="An Z."/>
        </authorList>
    </citation>
    <scope>NUCLEOTIDE SEQUENCE [LARGE SCALE GENOMIC DNA]</scope>
    <source>
        <strain evidence="23">ATCC 20868 / MF5171</strain>
    </source>
</reference>
<keyword evidence="14" id="KW-0233">DNA recombination</keyword>
<dbReference type="Gene3D" id="1.25.40.240">
    <property type="entry name" value="Ku, C-terminal domain"/>
    <property type="match status" value="1"/>
</dbReference>
<dbReference type="InterPro" id="IPR016194">
    <property type="entry name" value="SPOC-like_C_dom_sf"/>
</dbReference>
<dbReference type="Gene3D" id="1.10.1600.10">
    <property type="match status" value="1"/>
</dbReference>
<dbReference type="InterPro" id="IPR036465">
    <property type="entry name" value="vWFA_dom_sf"/>
</dbReference>
<evidence type="ECO:0000256" key="12">
    <source>
        <dbReference type="ARBA" id="ARBA00022895"/>
    </source>
</evidence>
<keyword evidence="10" id="KW-0347">Helicase</keyword>
<dbReference type="InterPro" id="IPR005161">
    <property type="entry name" value="Ku_N"/>
</dbReference>
<keyword evidence="16" id="KW-0539">Nucleus</keyword>
<evidence type="ECO:0000313" key="23">
    <source>
        <dbReference type="Proteomes" id="UP000016922"/>
    </source>
</evidence>
<dbReference type="GO" id="GO:0003684">
    <property type="term" value="F:damaged DNA binding"/>
    <property type="evidence" value="ECO:0007669"/>
    <property type="project" value="InterPro"/>
</dbReference>
<feature type="domain" description="Ku" evidence="21">
    <location>
        <begin position="326"/>
        <end position="463"/>
    </location>
</feature>
<dbReference type="SMART" id="SM00559">
    <property type="entry name" value="Ku78"/>
    <property type="match status" value="1"/>
</dbReference>
<dbReference type="Pfam" id="PF08785">
    <property type="entry name" value="Ku_PK_bind"/>
    <property type="match status" value="1"/>
</dbReference>
<dbReference type="GO" id="GO:0043564">
    <property type="term" value="C:Ku70:Ku80 complex"/>
    <property type="evidence" value="ECO:0007669"/>
    <property type="project" value="InterPro"/>
</dbReference>
<dbReference type="OrthoDB" id="30826at2759"/>
<keyword evidence="11" id="KW-0067">ATP-binding</keyword>
<dbReference type="PANTHER" id="PTHR12604:SF4">
    <property type="entry name" value="X-RAY REPAIR CROSS-COMPLEMENTING PROTEIN 5"/>
    <property type="match status" value="1"/>
</dbReference>
<dbReference type="Proteomes" id="UP000016922">
    <property type="component" value="Unassembled WGS sequence"/>
</dbReference>
<keyword evidence="13" id="KW-0238">DNA-binding</keyword>
<dbReference type="GO" id="GO:0003678">
    <property type="term" value="F:DNA helicase activity"/>
    <property type="evidence" value="ECO:0007669"/>
    <property type="project" value="UniProtKB-EC"/>
</dbReference>
<dbReference type="Pfam" id="PF03731">
    <property type="entry name" value="Ku_N"/>
    <property type="match status" value="1"/>
</dbReference>
<dbReference type="InterPro" id="IPR024193">
    <property type="entry name" value="Ku80"/>
</dbReference>
<dbReference type="InterPro" id="IPR006164">
    <property type="entry name" value="DNA_bd_Ku70/Ku80"/>
</dbReference>
<evidence type="ECO:0000256" key="13">
    <source>
        <dbReference type="ARBA" id="ARBA00023125"/>
    </source>
</evidence>
<dbReference type="FunFam" id="3.40.50.410:FF:000073">
    <property type="entry name" value="ATP-dependent DNA helicase II subunit 2"/>
    <property type="match status" value="1"/>
</dbReference>
<accession>S3DF80</accession>
<evidence type="ECO:0000256" key="1">
    <source>
        <dbReference type="ARBA" id="ARBA00004123"/>
    </source>
</evidence>
<dbReference type="AlphaFoldDB" id="S3DF80"/>
<name>S3DF80_GLAL2</name>
<dbReference type="eggNOG" id="KOG2326">
    <property type="taxonomic scope" value="Eukaryota"/>
</dbReference>
<evidence type="ECO:0000259" key="21">
    <source>
        <dbReference type="SMART" id="SM00559"/>
    </source>
</evidence>
<evidence type="ECO:0000256" key="10">
    <source>
        <dbReference type="ARBA" id="ARBA00022806"/>
    </source>
</evidence>
<comment type="similarity">
    <text evidence="3">Belongs to the ku80 family.</text>
</comment>
<dbReference type="CDD" id="cd00873">
    <property type="entry name" value="KU80"/>
    <property type="match status" value="1"/>
</dbReference>
<evidence type="ECO:0000256" key="14">
    <source>
        <dbReference type="ARBA" id="ARBA00023172"/>
    </source>
</evidence>
<evidence type="ECO:0000256" key="17">
    <source>
        <dbReference type="ARBA" id="ARBA00024890"/>
    </source>
</evidence>
<dbReference type="InterPro" id="IPR036494">
    <property type="entry name" value="Ku_C_sf"/>
</dbReference>
<gene>
    <name evidence="22" type="ORF">GLAREA_09245</name>
</gene>
<evidence type="ECO:0000256" key="19">
    <source>
        <dbReference type="ARBA" id="ARBA00047995"/>
    </source>
</evidence>
<evidence type="ECO:0000256" key="9">
    <source>
        <dbReference type="ARBA" id="ARBA00022801"/>
    </source>
</evidence>
<dbReference type="GO" id="GO:0005524">
    <property type="term" value="F:ATP binding"/>
    <property type="evidence" value="ECO:0007669"/>
    <property type="project" value="UniProtKB-KW"/>
</dbReference>
<evidence type="ECO:0000256" key="18">
    <source>
        <dbReference type="ARBA" id="ARBA00031847"/>
    </source>
</evidence>
<dbReference type="GO" id="GO:0000781">
    <property type="term" value="C:chromosome, telomeric region"/>
    <property type="evidence" value="ECO:0007669"/>
    <property type="project" value="UniProtKB-SubCell"/>
</dbReference>
<keyword evidence="9" id="KW-0378">Hydrolase</keyword>
<evidence type="ECO:0000256" key="11">
    <source>
        <dbReference type="ARBA" id="ARBA00022840"/>
    </source>
</evidence>
<comment type="subcellular location">
    <subcellularLocation>
        <location evidence="2">Chromosome</location>
        <location evidence="2">Telomere</location>
    </subcellularLocation>
    <subcellularLocation>
        <location evidence="1">Nucleus</location>
    </subcellularLocation>
</comment>
<evidence type="ECO:0000256" key="8">
    <source>
        <dbReference type="ARBA" id="ARBA00022763"/>
    </source>
</evidence>
<dbReference type="GO" id="GO:0006310">
    <property type="term" value="P:DNA recombination"/>
    <property type="evidence" value="ECO:0007669"/>
    <property type="project" value="UniProtKB-KW"/>
</dbReference>
<dbReference type="SUPFAM" id="SSF53300">
    <property type="entry name" value="vWA-like"/>
    <property type="match status" value="1"/>
</dbReference>
<feature type="region of interest" description="Disordered" evidence="20">
    <location>
        <begin position="276"/>
        <end position="302"/>
    </location>
</feature>
<keyword evidence="23" id="KW-1185">Reference proteome</keyword>
<dbReference type="EC" id="3.6.4.12" evidence="4"/>
<dbReference type="GO" id="GO:0006303">
    <property type="term" value="P:double-strand break repair via nonhomologous end joining"/>
    <property type="evidence" value="ECO:0007669"/>
    <property type="project" value="InterPro"/>
</dbReference>
<dbReference type="SUPFAM" id="SSF101420">
    <property type="entry name" value="C-terminal domain of Ku80"/>
    <property type="match status" value="1"/>
</dbReference>
<evidence type="ECO:0000256" key="2">
    <source>
        <dbReference type="ARBA" id="ARBA00004574"/>
    </source>
</evidence>
<dbReference type="SUPFAM" id="SSF100939">
    <property type="entry name" value="SPOC domain-like"/>
    <property type="match status" value="1"/>
</dbReference>
<dbReference type="OMA" id="WAMQYVW"/>
<dbReference type="InterPro" id="IPR014893">
    <property type="entry name" value="Ku_PK_bind"/>
</dbReference>
<dbReference type="GO" id="GO:0000723">
    <property type="term" value="P:telomere maintenance"/>
    <property type="evidence" value="ECO:0007669"/>
    <property type="project" value="InterPro"/>
</dbReference>
<organism evidence="22 23">
    <name type="scientific">Glarea lozoyensis (strain ATCC 20868 / MF5171)</name>
    <dbReference type="NCBI Taxonomy" id="1116229"/>
    <lineage>
        <taxon>Eukaryota</taxon>
        <taxon>Fungi</taxon>
        <taxon>Dikarya</taxon>
        <taxon>Ascomycota</taxon>
        <taxon>Pezizomycotina</taxon>
        <taxon>Leotiomycetes</taxon>
        <taxon>Helotiales</taxon>
        <taxon>Helotiaceae</taxon>
        <taxon>Glarea</taxon>
    </lineage>
</organism>
<proteinExistence type="inferred from homology"/>
<sequence length="739" mass="81204">MEAGKQAHVYIVDQGSTTAECHSGRVESDLDWSLKYVYDKIATVLAANRTTLSVGVLGLRTDESENSLYNDDDGPEDESYQHIAVHKELGPITLSDLGSLQEKLVPSQTEAGDAVSAIVVAIEMVNKFTTLGTGKPAKSGRKIVLVTDGQGYIDNTDPNNLDQIALRCNELGIELIVLGIDFDDLDYGFKEEDKSEQKRENEALLKSLTDQCNKGTIATLIEAIDNLGVPEIKSVRPYKAFGGRLALGDYEKYPETALYIDVLRYTKTKKASAPSASSFVNNKSASNGSSSNTLGDTDMPDAPGDLSAVKSHYLYQVNDPNYPLGKRDVDRDDLAKGYEYGRTAVHISAAEENVTKMDTYEGFSIIGFVPSESFERYLVMGESCMTVAQSVNEKAVVALSSLIHALHELDSYAVARIVLKDMKEPKIILLAPVIEPDFEGLADVPLPFAEDVRMYRFPPLDRVVTTSGATVSQHRYLPSDELTDAMEDYVDAMDLSTFGKGEDGEPIEYMTMEETYSPTVHRINAAIRNRAIYPDEPIKPPPEVVMKWANPPADLITNAASQLKRLQKVADVKKVEAKKKGKRFNREQITPLSGLDIDALLDTNTTQAISSENSIPEFRQALGRTTSEAEILSTTKQMGAIIRKLVKESVGEASYARALENLRVMREEMVDLDMPEIYNDFVKALKKALLGGELDSNNGGEGKVFWVDVKRGKLGLIDQSTTDGSNVTAEEASEFYSSK</sequence>
<dbReference type="KEGG" id="glz:GLAREA_09245"/>
<evidence type="ECO:0000313" key="22">
    <source>
        <dbReference type="EMBL" id="EPE37082.1"/>
    </source>
</evidence>
<dbReference type="GO" id="GO:0042162">
    <property type="term" value="F:telomeric DNA binding"/>
    <property type="evidence" value="ECO:0007669"/>
    <property type="project" value="InterPro"/>
</dbReference>